<sequence length="144" mass="15920">MSPGGKGTKTGAFWEQVIKPVLEIHYSGLFQTHVPVGNQLFGATYYADFVVQDDTGGIIVSAKWQQVRGTAEQKLLYEIASLISIIRNSDKYRKAYVVLGGTGFSRGARSFLLHNKHLEVLADGYLVEVISLEDFLARANRGEL</sequence>
<evidence type="ECO:0000313" key="3">
    <source>
        <dbReference type="Proteomes" id="UP000184196"/>
    </source>
</evidence>
<dbReference type="OrthoDB" id="1716169at2"/>
<dbReference type="InterPro" id="IPR046821">
    <property type="entry name" value="PDDEXK_11"/>
</dbReference>
<evidence type="ECO:0000313" key="2">
    <source>
        <dbReference type="EMBL" id="SHE99360.1"/>
    </source>
</evidence>
<accession>A0A1M4Y115</accession>
<keyword evidence="3" id="KW-1185">Reference proteome</keyword>
<proteinExistence type="predicted"/>
<reference evidence="3" key="1">
    <citation type="submission" date="2016-11" db="EMBL/GenBank/DDBJ databases">
        <authorList>
            <person name="Varghese N."/>
            <person name="Submissions S."/>
        </authorList>
    </citation>
    <scope>NUCLEOTIDE SEQUENCE [LARGE SCALE GENOMIC DNA]</scope>
    <source>
        <strain evidence="3">DSM 11792</strain>
    </source>
</reference>
<protein>
    <recommendedName>
        <fullName evidence="1">PD-(D/E)XK nuclease domain-containing protein</fullName>
    </recommendedName>
</protein>
<gene>
    <name evidence="2" type="ORF">SAMN02745218_01240</name>
</gene>
<dbReference type="Pfam" id="PF20472">
    <property type="entry name" value="PDDEXK_11"/>
    <property type="match status" value="1"/>
</dbReference>
<evidence type="ECO:0000259" key="1">
    <source>
        <dbReference type="Pfam" id="PF20472"/>
    </source>
</evidence>
<organism evidence="2 3">
    <name type="scientific">Desulfofundulus australicus DSM 11792</name>
    <dbReference type="NCBI Taxonomy" id="1121425"/>
    <lineage>
        <taxon>Bacteria</taxon>
        <taxon>Bacillati</taxon>
        <taxon>Bacillota</taxon>
        <taxon>Clostridia</taxon>
        <taxon>Eubacteriales</taxon>
        <taxon>Peptococcaceae</taxon>
        <taxon>Desulfofundulus</taxon>
    </lineage>
</organism>
<dbReference type="AlphaFoldDB" id="A0A1M4Y115"/>
<dbReference type="Proteomes" id="UP000184196">
    <property type="component" value="Unassembled WGS sequence"/>
</dbReference>
<dbReference type="RefSeq" id="WP_073164211.1">
    <property type="nucleotide sequence ID" value="NZ_FQUW01000012.1"/>
</dbReference>
<dbReference type="EMBL" id="FQUW01000012">
    <property type="protein sequence ID" value="SHE99360.1"/>
    <property type="molecule type" value="Genomic_DNA"/>
</dbReference>
<feature type="domain" description="PD-(D/E)XK nuclease" evidence="1">
    <location>
        <begin position="6"/>
        <end position="142"/>
    </location>
</feature>
<name>A0A1M4Y115_9FIRM</name>